<keyword evidence="5 7" id="KW-0687">Ribonucleoprotein</keyword>
<dbReference type="NCBIfam" id="TIGR01032">
    <property type="entry name" value="rplT_bact"/>
    <property type="match status" value="1"/>
</dbReference>
<dbReference type="GO" id="GO:0000027">
    <property type="term" value="P:ribosomal large subunit assembly"/>
    <property type="evidence" value="ECO:0007669"/>
    <property type="project" value="UniProtKB-UniRule"/>
</dbReference>
<dbReference type="GO" id="GO:0005840">
    <property type="term" value="C:ribosome"/>
    <property type="evidence" value="ECO:0007669"/>
    <property type="project" value="UniProtKB-KW"/>
</dbReference>
<keyword evidence="4 7" id="KW-0689">Ribosomal protein</keyword>
<keyword evidence="3 7" id="KW-0694">RNA-binding</keyword>
<comment type="caution">
    <text evidence="9">The sequence shown here is derived from an EMBL/GenBank/DDBJ whole genome shotgun (WGS) entry which is preliminary data.</text>
</comment>
<dbReference type="PRINTS" id="PR00062">
    <property type="entry name" value="RIBOSOMALL20"/>
</dbReference>
<organism evidence="9">
    <name type="scientific">Caldithrix abyssi</name>
    <dbReference type="NCBI Taxonomy" id="187145"/>
    <lineage>
        <taxon>Bacteria</taxon>
        <taxon>Pseudomonadati</taxon>
        <taxon>Calditrichota</taxon>
        <taxon>Calditrichia</taxon>
        <taxon>Calditrichales</taxon>
        <taxon>Calditrichaceae</taxon>
        <taxon>Caldithrix</taxon>
    </lineage>
</organism>
<dbReference type="CDD" id="cd07026">
    <property type="entry name" value="Ribosomal_L20"/>
    <property type="match status" value="1"/>
</dbReference>
<accession>A0A7V1PUA1</accession>
<dbReference type="GO" id="GO:0019843">
    <property type="term" value="F:rRNA binding"/>
    <property type="evidence" value="ECO:0007669"/>
    <property type="project" value="UniProtKB-UniRule"/>
</dbReference>
<comment type="function">
    <text evidence="7 8">Binds directly to 23S ribosomal RNA and is necessary for the in vitro assembly process of the 50S ribosomal subunit. It is not involved in the protein synthesizing functions of that subunit.</text>
</comment>
<dbReference type="PANTHER" id="PTHR10986">
    <property type="entry name" value="39S RIBOSOMAL PROTEIN L20"/>
    <property type="match status" value="1"/>
</dbReference>
<dbReference type="GO" id="GO:0003735">
    <property type="term" value="F:structural constituent of ribosome"/>
    <property type="evidence" value="ECO:0007669"/>
    <property type="project" value="InterPro"/>
</dbReference>
<dbReference type="GO" id="GO:1990904">
    <property type="term" value="C:ribonucleoprotein complex"/>
    <property type="evidence" value="ECO:0007669"/>
    <property type="project" value="UniProtKB-KW"/>
</dbReference>
<evidence type="ECO:0000256" key="3">
    <source>
        <dbReference type="ARBA" id="ARBA00022884"/>
    </source>
</evidence>
<evidence type="ECO:0000256" key="4">
    <source>
        <dbReference type="ARBA" id="ARBA00022980"/>
    </source>
</evidence>
<dbReference type="InterPro" id="IPR049946">
    <property type="entry name" value="RIBOSOMAL_L20_CS"/>
</dbReference>
<sequence>MPRATNNVAARQRRKKVLKAAKGYRLGRGNLYNTAKDQVEKGWLYAYRDRRAKKRNFRSLWIVRINAACRLHGLSYSKFINLLNKAEIDLNRKVLADMAVNNPQDFEALVKQISA</sequence>
<dbReference type="HAMAP" id="MF_00382">
    <property type="entry name" value="Ribosomal_bL20"/>
    <property type="match status" value="1"/>
</dbReference>
<keyword evidence="2 7" id="KW-0699">rRNA-binding</keyword>
<dbReference type="PROSITE" id="PS00937">
    <property type="entry name" value="RIBOSOMAL_L20"/>
    <property type="match status" value="1"/>
</dbReference>
<gene>
    <name evidence="7" type="primary">rplT</name>
    <name evidence="9" type="ORF">ENJ10_01915</name>
</gene>
<dbReference type="SUPFAM" id="SSF74731">
    <property type="entry name" value="Ribosomal protein L20"/>
    <property type="match status" value="1"/>
</dbReference>
<evidence type="ECO:0000256" key="2">
    <source>
        <dbReference type="ARBA" id="ARBA00022730"/>
    </source>
</evidence>
<dbReference type="Proteomes" id="UP000886005">
    <property type="component" value="Unassembled WGS sequence"/>
</dbReference>
<dbReference type="InterPro" id="IPR005813">
    <property type="entry name" value="Ribosomal_bL20"/>
</dbReference>
<dbReference type="GO" id="GO:0006412">
    <property type="term" value="P:translation"/>
    <property type="evidence" value="ECO:0007669"/>
    <property type="project" value="InterPro"/>
</dbReference>
<evidence type="ECO:0000256" key="1">
    <source>
        <dbReference type="ARBA" id="ARBA00007698"/>
    </source>
</evidence>
<dbReference type="AlphaFoldDB" id="A0A7V1PUA1"/>
<reference evidence="9" key="1">
    <citation type="journal article" date="2020" name="mSystems">
        <title>Genome- and Community-Level Interaction Insights into Carbon Utilization and Element Cycling Functions of Hydrothermarchaeota in Hydrothermal Sediment.</title>
        <authorList>
            <person name="Zhou Z."/>
            <person name="Liu Y."/>
            <person name="Xu W."/>
            <person name="Pan J."/>
            <person name="Luo Z.H."/>
            <person name="Li M."/>
        </authorList>
    </citation>
    <scope>NUCLEOTIDE SEQUENCE [LARGE SCALE GENOMIC DNA]</scope>
    <source>
        <strain evidence="9">HyVt-456</strain>
    </source>
</reference>
<evidence type="ECO:0000256" key="5">
    <source>
        <dbReference type="ARBA" id="ARBA00023274"/>
    </source>
</evidence>
<evidence type="ECO:0000313" key="9">
    <source>
        <dbReference type="EMBL" id="HED09422.1"/>
    </source>
</evidence>
<protein>
    <recommendedName>
        <fullName evidence="6 7">Large ribosomal subunit protein bL20</fullName>
    </recommendedName>
</protein>
<evidence type="ECO:0000256" key="6">
    <source>
        <dbReference type="ARBA" id="ARBA00035172"/>
    </source>
</evidence>
<proteinExistence type="inferred from homology"/>
<dbReference type="InterPro" id="IPR035566">
    <property type="entry name" value="Ribosomal_protein_bL20_C"/>
</dbReference>
<name>A0A7V1PUA1_CALAY</name>
<dbReference type="FunFam" id="1.10.1900.20:FF:000001">
    <property type="entry name" value="50S ribosomal protein L20"/>
    <property type="match status" value="1"/>
</dbReference>
<dbReference type="Gene3D" id="1.10.1900.20">
    <property type="entry name" value="Ribosomal protein L20"/>
    <property type="match status" value="1"/>
</dbReference>
<dbReference type="Gene3D" id="6.10.160.10">
    <property type="match status" value="1"/>
</dbReference>
<evidence type="ECO:0000256" key="7">
    <source>
        <dbReference type="HAMAP-Rule" id="MF_00382"/>
    </source>
</evidence>
<comment type="similarity">
    <text evidence="1 7 8">Belongs to the bacterial ribosomal protein bL20 family.</text>
</comment>
<dbReference type="Pfam" id="PF00453">
    <property type="entry name" value="Ribosomal_L20"/>
    <property type="match status" value="1"/>
</dbReference>
<dbReference type="EMBL" id="DRLD01000055">
    <property type="protein sequence ID" value="HED09422.1"/>
    <property type="molecule type" value="Genomic_DNA"/>
</dbReference>
<evidence type="ECO:0000256" key="8">
    <source>
        <dbReference type="RuleBase" id="RU000560"/>
    </source>
</evidence>